<evidence type="ECO:0000313" key="10">
    <source>
        <dbReference type="Proteomes" id="UP000481252"/>
    </source>
</evidence>
<dbReference type="PANTHER" id="PTHR32494:SF19">
    <property type="entry name" value="ALLANTOATE DEIMINASE-RELATED"/>
    <property type="match status" value="1"/>
</dbReference>
<protein>
    <submittedName>
        <fullName evidence="9">Zn-dependent hydrolase</fullName>
    </submittedName>
</protein>
<dbReference type="GO" id="GO:0016813">
    <property type="term" value="F:hydrolase activity, acting on carbon-nitrogen (but not peptide) bonds, in linear amidines"/>
    <property type="evidence" value="ECO:0007669"/>
    <property type="project" value="InterPro"/>
</dbReference>
<dbReference type="AlphaFoldDB" id="A0A7C9VFC7"/>
<comment type="subunit">
    <text evidence="3">Homodimer.</text>
</comment>
<dbReference type="NCBIfam" id="TIGR01879">
    <property type="entry name" value="hydantase"/>
    <property type="match status" value="1"/>
</dbReference>
<dbReference type="InterPro" id="IPR002933">
    <property type="entry name" value="Peptidase_M20"/>
</dbReference>
<evidence type="ECO:0000256" key="2">
    <source>
        <dbReference type="ARBA" id="ARBA00006153"/>
    </source>
</evidence>
<dbReference type="RefSeq" id="WP_165120454.1">
    <property type="nucleotide sequence ID" value="NZ_JAAKZG010000013.1"/>
</dbReference>
<sequence length="417" mass="43478">MSFRQDFAALAGIGVDPAGGWSRPAFSPADIAAHEWFLAQGRACGLAASYDSFGNAILRLEGEGAAVLIGSHLDTVANGGAFDGAIGVLAGLEVARRIKAEGTPGAPVEVIAFRDEEGRFGPFTGSRAMVGLHDEEALARARSLDGVNLSDAMAQAGFKPGNAPRDWDAVAAWLELHIEQGPVLADAGVPLGIVTSIAGQERLSLKFTGQPDHAGTAPMALRRDAFAGAARFAAAFRDEVLAAGDDDVRGTIGMVRVSPNQGNVVPGEVLLGLEMRGTNSATLARLRDSVTELANSIAVQEKLELRVRNTYSDAPAPMAAWLQDALASSAASLGHSTMKLPSGANHDSGIIGRIVPAGMLFVPSVGGRSHCPEEETDLGQIEAAIDVLHRTVVELRRNDREKASDRRTVANQSGIAG</sequence>
<dbReference type="GO" id="GO:0046872">
    <property type="term" value="F:metal ion binding"/>
    <property type="evidence" value="ECO:0007669"/>
    <property type="project" value="UniProtKB-KW"/>
</dbReference>
<feature type="binding site" evidence="7">
    <location>
        <position position="370"/>
    </location>
    <ligand>
        <name>Zn(2+)</name>
        <dbReference type="ChEBI" id="CHEBI:29105"/>
        <label>2</label>
    </ligand>
</feature>
<dbReference type="PIRSF" id="PIRSF001235">
    <property type="entry name" value="Amidase_carbamoylase"/>
    <property type="match status" value="1"/>
</dbReference>
<dbReference type="Gene3D" id="3.30.70.360">
    <property type="match status" value="1"/>
</dbReference>
<dbReference type="Gene3D" id="3.40.630.10">
    <property type="entry name" value="Zn peptidases"/>
    <property type="match status" value="1"/>
</dbReference>
<dbReference type="EMBL" id="JAAKZG010000013">
    <property type="protein sequence ID" value="NGN44049.1"/>
    <property type="molecule type" value="Genomic_DNA"/>
</dbReference>
<feature type="binding site" evidence="7">
    <location>
        <position position="83"/>
    </location>
    <ligand>
        <name>Zn(2+)</name>
        <dbReference type="ChEBI" id="CHEBI:29105"/>
        <label>2</label>
    </ligand>
</feature>
<gene>
    <name evidence="9" type="ORF">G6N74_23560</name>
</gene>
<feature type="binding site" evidence="8">
    <location>
        <position position="202"/>
    </location>
    <ligand>
        <name>allantoate</name>
        <dbReference type="ChEBI" id="CHEBI:17536"/>
    </ligand>
</feature>
<dbReference type="SUPFAM" id="SSF55031">
    <property type="entry name" value="Bacterial exopeptidase dimerisation domain"/>
    <property type="match status" value="1"/>
</dbReference>
<dbReference type="CDD" id="cd03884">
    <property type="entry name" value="M20_bAS"/>
    <property type="match status" value="1"/>
</dbReference>
<name>A0A7C9VFC7_9HYPH</name>
<keyword evidence="4 7" id="KW-0479">Metal-binding</keyword>
<keyword evidence="6" id="KW-0464">Manganese</keyword>
<keyword evidence="5 9" id="KW-0378">Hydrolase</keyword>
<feature type="binding site" evidence="8">
    <location>
        <position position="263"/>
    </location>
    <ligand>
        <name>allantoate</name>
        <dbReference type="ChEBI" id="CHEBI:17536"/>
    </ligand>
</feature>
<dbReference type="Pfam" id="PF01546">
    <property type="entry name" value="Peptidase_M20"/>
    <property type="match status" value="1"/>
</dbReference>
<accession>A0A7C9VFC7</accession>
<feature type="binding site" evidence="7">
    <location>
        <position position="177"/>
    </location>
    <ligand>
        <name>Zn(2+)</name>
        <dbReference type="ChEBI" id="CHEBI:29105"/>
        <label>1</label>
    </ligand>
</feature>
<dbReference type="PANTHER" id="PTHR32494">
    <property type="entry name" value="ALLANTOATE DEIMINASE-RELATED"/>
    <property type="match status" value="1"/>
</dbReference>
<evidence type="ECO:0000256" key="6">
    <source>
        <dbReference type="ARBA" id="ARBA00023211"/>
    </source>
</evidence>
<keyword evidence="7" id="KW-0862">Zinc</keyword>
<evidence type="ECO:0000256" key="1">
    <source>
        <dbReference type="ARBA" id="ARBA00001936"/>
    </source>
</evidence>
<proteinExistence type="inferred from homology"/>
<evidence type="ECO:0000256" key="7">
    <source>
        <dbReference type="PIRSR" id="PIRSR001235-1"/>
    </source>
</evidence>
<feature type="binding site" evidence="8">
    <location>
        <position position="276"/>
    </location>
    <ligand>
        <name>allantoate</name>
        <dbReference type="ChEBI" id="CHEBI:17536"/>
    </ligand>
</feature>
<comment type="caution">
    <text evidence="9">The sequence shown here is derived from an EMBL/GenBank/DDBJ whole genome shotgun (WGS) entry which is preliminary data.</text>
</comment>
<dbReference type="InterPro" id="IPR036264">
    <property type="entry name" value="Bact_exopeptidase_dim_dom"/>
</dbReference>
<evidence type="ECO:0000256" key="4">
    <source>
        <dbReference type="ARBA" id="ARBA00022723"/>
    </source>
</evidence>
<dbReference type="SUPFAM" id="SSF53187">
    <property type="entry name" value="Zn-dependent exopeptidases"/>
    <property type="match status" value="1"/>
</dbReference>
<comment type="similarity">
    <text evidence="2">Belongs to the peptidase M20 family.</text>
</comment>
<comment type="cofactor">
    <cofactor evidence="1">
        <name>Mn(2+)</name>
        <dbReference type="ChEBI" id="CHEBI:29035"/>
    </cofactor>
</comment>
<reference evidence="9 10" key="1">
    <citation type="submission" date="2020-02" db="EMBL/GenBank/DDBJ databases">
        <title>Genome sequence of the type strain CGMCC 1.15528 of Mesorhizobium zhangyense.</title>
        <authorList>
            <person name="Gao J."/>
            <person name="Sun J."/>
        </authorList>
    </citation>
    <scope>NUCLEOTIDE SEQUENCE [LARGE SCALE GENOMIC DNA]</scope>
    <source>
        <strain evidence="9 10">CGMCC 1.15528</strain>
    </source>
</reference>
<comment type="cofactor">
    <cofactor evidence="7">
        <name>Zn(2+)</name>
        <dbReference type="ChEBI" id="CHEBI:29105"/>
    </cofactor>
    <text evidence="7">Binds 2 Zn(2+) ions per subunit.</text>
</comment>
<organism evidence="9 10">
    <name type="scientific">Mesorhizobium zhangyense</name>
    <dbReference type="NCBI Taxonomy" id="1776730"/>
    <lineage>
        <taxon>Bacteria</taxon>
        <taxon>Pseudomonadati</taxon>
        <taxon>Pseudomonadota</taxon>
        <taxon>Alphaproteobacteria</taxon>
        <taxon>Hyphomicrobiales</taxon>
        <taxon>Phyllobacteriaceae</taxon>
        <taxon>Mesorhizobium</taxon>
    </lineage>
</organism>
<evidence type="ECO:0000256" key="3">
    <source>
        <dbReference type="ARBA" id="ARBA00011738"/>
    </source>
</evidence>
<feature type="binding site" evidence="7">
    <location>
        <position position="83"/>
    </location>
    <ligand>
        <name>Zn(2+)</name>
        <dbReference type="ChEBI" id="CHEBI:29105"/>
        <label>1</label>
    </ligand>
</feature>
<evidence type="ECO:0000313" key="9">
    <source>
        <dbReference type="EMBL" id="NGN44049.1"/>
    </source>
</evidence>
<dbReference type="Proteomes" id="UP000481252">
    <property type="component" value="Unassembled WGS sequence"/>
</dbReference>
<evidence type="ECO:0000256" key="5">
    <source>
        <dbReference type="ARBA" id="ARBA00022801"/>
    </source>
</evidence>
<dbReference type="InterPro" id="IPR010158">
    <property type="entry name" value="Amidase_Cbmase"/>
</dbReference>
<evidence type="ECO:0000256" key="8">
    <source>
        <dbReference type="PIRSR" id="PIRSR001235-2"/>
    </source>
</evidence>
<keyword evidence="10" id="KW-1185">Reference proteome</keyword>
<feature type="binding site" evidence="7">
    <location>
        <position position="72"/>
    </location>
    <ligand>
        <name>Zn(2+)</name>
        <dbReference type="ChEBI" id="CHEBI:29105"/>
        <label>1</label>
    </ligand>
</feature>
<feature type="binding site" evidence="7">
    <location>
        <position position="117"/>
    </location>
    <ligand>
        <name>Zn(2+)</name>
        <dbReference type="ChEBI" id="CHEBI:29105"/>
        <label>2</label>
    </ligand>
</feature>